<dbReference type="GO" id="GO:0006606">
    <property type="term" value="P:protein import into nucleus"/>
    <property type="evidence" value="ECO:0007669"/>
    <property type="project" value="TreeGrafter"/>
</dbReference>
<feature type="compositionally biased region" description="Low complexity" evidence="1">
    <location>
        <begin position="164"/>
        <end position="188"/>
    </location>
</feature>
<evidence type="ECO:0000256" key="1">
    <source>
        <dbReference type="SAM" id="MobiDB-lite"/>
    </source>
</evidence>
<feature type="region of interest" description="Disordered" evidence="1">
    <location>
        <begin position="1009"/>
        <end position="1063"/>
    </location>
</feature>
<feature type="compositionally biased region" description="Low complexity" evidence="1">
    <location>
        <begin position="209"/>
        <end position="259"/>
    </location>
</feature>
<evidence type="ECO:0000313" key="3">
    <source>
        <dbReference type="RefSeq" id="XP_033772300.1"/>
    </source>
</evidence>
<feature type="region of interest" description="Disordered" evidence="1">
    <location>
        <begin position="814"/>
        <end position="835"/>
    </location>
</feature>
<proteinExistence type="predicted"/>
<feature type="compositionally biased region" description="Low complexity" evidence="1">
    <location>
        <begin position="1009"/>
        <end position="1032"/>
    </location>
</feature>
<keyword evidence="2" id="KW-1185">Reference proteome</keyword>
<feature type="compositionally biased region" description="Low complexity" evidence="1">
    <location>
        <begin position="7"/>
        <end position="28"/>
    </location>
</feature>
<name>A0A6P8NTX4_GEOSA</name>
<dbReference type="GO" id="GO:0006405">
    <property type="term" value="P:RNA export from nucleus"/>
    <property type="evidence" value="ECO:0007669"/>
    <property type="project" value="TreeGrafter"/>
</dbReference>
<organism evidence="2 3">
    <name type="scientific">Geotrypetes seraphini</name>
    <name type="common">Gaboon caecilian</name>
    <name type="synonym">Caecilia seraphini</name>
    <dbReference type="NCBI Taxonomy" id="260995"/>
    <lineage>
        <taxon>Eukaryota</taxon>
        <taxon>Metazoa</taxon>
        <taxon>Chordata</taxon>
        <taxon>Craniata</taxon>
        <taxon>Vertebrata</taxon>
        <taxon>Euteleostomi</taxon>
        <taxon>Amphibia</taxon>
        <taxon>Gymnophiona</taxon>
        <taxon>Geotrypetes</taxon>
    </lineage>
</organism>
<dbReference type="FunCoup" id="A0A6P8NTX4">
    <property type="interactions" value="3119"/>
</dbReference>
<feature type="compositionally biased region" description="Basic residues" evidence="1">
    <location>
        <begin position="1051"/>
        <end position="1063"/>
    </location>
</feature>
<dbReference type="Proteomes" id="UP000515159">
    <property type="component" value="Chromosome 12"/>
</dbReference>
<feature type="region of interest" description="Disordered" evidence="1">
    <location>
        <begin position="759"/>
        <end position="790"/>
    </location>
</feature>
<dbReference type="InterPro" id="IPR026054">
    <property type="entry name" value="Nucleoporin"/>
</dbReference>
<dbReference type="AlphaFoldDB" id="A0A6P8NTX4"/>
<feature type="region of interest" description="Disordered" evidence="1">
    <location>
        <begin position="54"/>
        <end position="90"/>
    </location>
</feature>
<accession>A0A6P8NTX4</accession>
<reference evidence="3" key="1">
    <citation type="submission" date="2025-08" db="UniProtKB">
        <authorList>
            <consortium name="RefSeq"/>
        </authorList>
    </citation>
    <scope>IDENTIFICATION</scope>
</reference>
<dbReference type="KEGG" id="gsh:117346589"/>
<dbReference type="OrthoDB" id="6510268at2759"/>
<feature type="compositionally biased region" description="Low complexity" evidence="1">
    <location>
        <begin position="823"/>
        <end position="832"/>
    </location>
</feature>
<sequence>MGSYLCRSEAPAAAARPRPSPALAARPSPIKRLSLGAESPSRYALPRRRYPIRQPQHAALGSLPAGPWDGGRRKSVLASRNGGAARSPVTVKIAPPDAGLARSRLIARLLAPLPTSAPDPCARETVLNAIKERRRRGGGGEEEDAAAAAAAGGQESKRRRRDSSGSGQSAFESLAAGGAPAALVPKPGSLKRAWNAQPPDDPLRKRSRASSSSSLGSARGIPSSARNAIASSYSSSRGLRPSRARSVAASSSPSSSSRSRTPEKEEEPQPPPSLPPAKAAAPQSPPGRDITETPVLKKPVSFRNSSPEGGGKRRRRIPLLPSWRGDPLALPPPPQLGRSVTAEDLDAEKRLAIQRLNKALEEKSHDTPSSPIETTAPGPSLAFTPATTAALASPTSSAGSNPLLDSLTHLQKPPGSTEPAGGATQMPPLSSSAFSAASLTVGPSSSAAVLASPAVSSVPSSSELASDTSLRMPAIHPSETPDAKLPSASSPKRGILFGMLSGTTPNSTIVATPPAGTAAAPTFKHIFGAPLKVENAASPLVSLSEACSTPPPSSVMGAASSTTFKPIFGTLTATTNSSTVISPFTFNQTPVTSVTPAATSTTSSSMHSGLISAVSTTSSAFGTITTQRTSSSIDSSAKPSFTFGLSSVPSTTTSTTTGAHSFQFGALSNPTASTATGFGAGFQFNKQPVATTISSPASQATSIFDQTPSLGTKAAFSIFGSTPAAAAATTTTSSSQPTLTFGSSSSAFSALPFGTSANAPPPYPGITSQPTFSNSIADAQPVGTKPATDSLNFSTSGAPFSFGMSTVQSAFGNAAQPHFPENSSQSSFSASSTQPTFGNTTSAFGTVALTTAPSFGSASTQTTTSSASGPLFGGTPAFTFGASNQSGSSSSTFNIGAQNSNVSSATSGFGFGAGQNQPANATAAFRTGVQSSSATPVMNRFSFGMGQGGSGSSTGTFGSPALQSNAMSNQNQSALFSFGTPVAAENKLSFGGTSIPTFGQNTSATPVAGGLSFGTSSTPGSGFATPGPFGSSTPAFSIGLGSKPPGTRQRLQARRQHVRKKQL</sequence>
<evidence type="ECO:0000313" key="2">
    <source>
        <dbReference type="Proteomes" id="UP000515159"/>
    </source>
</evidence>
<feature type="compositionally biased region" description="Polar residues" evidence="1">
    <location>
        <begin position="766"/>
        <end position="777"/>
    </location>
</feature>
<dbReference type="PANTHER" id="PTHR23193:SF5">
    <property type="entry name" value="NUCLEAR ENVELOPE PORE MEMBRANE PROTEIN POM 121C-RELATED"/>
    <property type="match status" value="1"/>
</dbReference>
<feature type="region of interest" description="Disordered" evidence="1">
    <location>
        <begin position="1"/>
        <end position="39"/>
    </location>
</feature>
<dbReference type="InParanoid" id="A0A6P8NTX4"/>
<gene>
    <name evidence="3" type="primary">LOC117346589</name>
</gene>
<dbReference type="GeneID" id="117346589"/>
<dbReference type="Pfam" id="PF15229">
    <property type="entry name" value="POM121"/>
    <property type="match status" value="1"/>
</dbReference>
<dbReference type="GO" id="GO:0008139">
    <property type="term" value="F:nuclear localization sequence binding"/>
    <property type="evidence" value="ECO:0007669"/>
    <property type="project" value="TreeGrafter"/>
</dbReference>
<feature type="compositionally biased region" description="Low complexity" evidence="1">
    <location>
        <begin position="379"/>
        <end position="398"/>
    </location>
</feature>
<dbReference type="GO" id="GO:0017056">
    <property type="term" value="F:structural constituent of nuclear pore"/>
    <property type="evidence" value="ECO:0007669"/>
    <property type="project" value="TreeGrafter"/>
</dbReference>
<feature type="region of interest" description="Disordered" evidence="1">
    <location>
        <begin position="134"/>
        <end position="344"/>
    </location>
</feature>
<dbReference type="RefSeq" id="XP_033772300.1">
    <property type="nucleotide sequence ID" value="XM_033916409.1"/>
</dbReference>
<dbReference type="GO" id="GO:0005643">
    <property type="term" value="C:nuclear pore"/>
    <property type="evidence" value="ECO:0007669"/>
    <property type="project" value="TreeGrafter"/>
</dbReference>
<protein>
    <submittedName>
        <fullName evidence="3">Nuclear envelope pore membrane protein POM 121-like</fullName>
    </submittedName>
</protein>
<dbReference type="PANTHER" id="PTHR23193">
    <property type="entry name" value="NUCLEAR PORE COMPLEX PROTEIN NUP"/>
    <property type="match status" value="1"/>
</dbReference>
<feature type="region of interest" description="Disordered" evidence="1">
    <location>
        <begin position="360"/>
        <end position="429"/>
    </location>
</feature>